<keyword evidence="1" id="KW-0472">Membrane</keyword>
<protein>
    <recommendedName>
        <fullName evidence="2">DUF6534 domain-containing protein</fullName>
    </recommendedName>
</protein>
<organism evidence="3 4">
    <name type="scientific">Marasmius oreades</name>
    <name type="common">fairy-ring Marasmius</name>
    <dbReference type="NCBI Taxonomy" id="181124"/>
    <lineage>
        <taxon>Eukaryota</taxon>
        <taxon>Fungi</taxon>
        <taxon>Dikarya</taxon>
        <taxon>Basidiomycota</taxon>
        <taxon>Agaricomycotina</taxon>
        <taxon>Agaricomycetes</taxon>
        <taxon>Agaricomycetidae</taxon>
        <taxon>Agaricales</taxon>
        <taxon>Marasmiineae</taxon>
        <taxon>Marasmiaceae</taxon>
        <taxon>Marasmius</taxon>
    </lineage>
</organism>
<proteinExistence type="predicted"/>
<dbReference type="GeneID" id="66078381"/>
<evidence type="ECO:0000313" key="4">
    <source>
        <dbReference type="Proteomes" id="UP001049176"/>
    </source>
</evidence>
<evidence type="ECO:0000259" key="2">
    <source>
        <dbReference type="Pfam" id="PF20152"/>
    </source>
</evidence>
<name>A0A9P7S1G6_9AGAR</name>
<reference evidence="3" key="1">
    <citation type="journal article" date="2021" name="Genome Biol. Evol.">
        <title>The assembled and annotated genome of the fairy-ring fungus Marasmius oreades.</title>
        <authorList>
            <person name="Hiltunen M."/>
            <person name="Ament-Velasquez S.L."/>
            <person name="Johannesson H."/>
        </authorList>
    </citation>
    <scope>NUCLEOTIDE SEQUENCE</scope>
    <source>
        <strain evidence="3">03SP1</strain>
    </source>
</reference>
<dbReference type="EMBL" id="CM032185">
    <property type="protein sequence ID" value="KAG7093006.1"/>
    <property type="molecule type" value="Genomic_DNA"/>
</dbReference>
<keyword evidence="4" id="KW-1185">Reference proteome</keyword>
<gene>
    <name evidence="3" type="ORF">E1B28_009305</name>
</gene>
<evidence type="ECO:0000256" key="1">
    <source>
        <dbReference type="SAM" id="Phobius"/>
    </source>
</evidence>
<dbReference type="Proteomes" id="UP001049176">
    <property type="component" value="Chromosome 5"/>
</dbReference>
<keyword evidence="1" id="KW-1133">Transmembrane helix</keyword>
<accession>A0A9P7S1G6</accession>
<keyword evidence="1" id="KW-0812">Transmembrane</keyword>
<comment type="caution">
    <text evidence="3">The sequence shown here is derived from an EMBL/GenBank/DDBJ whole genome shotgun (WGS) entry which is preliminary data.</text>
</comment>
<feature type="transmembrane region" description="Helical" evidence="1">
    <location>
        <begin position="22"/>
        <end position="49"/>
    </location>
</feature>
<feature type="transmembrane region" description="Helical" evidence="1">
    <location>
        <begin position="55"/>
        <end position="76"/>
    </location>
</feature>
<feature type="domain" description="DUF6534" evidence="2">
    <location>
        <begin position="14"/>
        <end position="80"/>
    </location>
</feature>
<dbReference type="OrthoDB" id="2535105at2759"/>
<sequence>MGLGTLFGTSNRKLILNRTQRMINTISLFMISSGMITTAINMATLISFIASPNTLAFQVFSVLGFKAYVNTLMAILNIRNLIHYNLSHTSNVITDGLNGLSGSGSDNTATLSFRAATAPHAVSRTQDYDIPLNENVLGKPSGSFQAA</sequence>
<evidence type="ECO:0000313" key="3">
    <source>
        <dbReference type="EMBL" id="KAG7093006.1"/>
    </source>
</evidence>
<dbReference type="KEGG" id="more:E1B28_009305"/>
<dbReference type="InterPro" id="IPR045339">
    <property type="entry name" value="DUF6534"/>
</dbReference>
<dbReference type="Pfam" id="PF20152">
    <property type="entry name" value="DUF6534"/>
    <property type="match status" value="1"/>
</dbReference>
<dbReference type="RefSeq" id="XP_043009476.1">
    <property type="nucleotide sequence ID" value="XM_043154186.1"/>
</dbReference>
<dbReference type="AlphaFoldDB" id="A0A9P7S1G6"/>